<reference evidence="2" key="2">
    <citation type="submission" date="2020-10" db="UniProtKB">
        <authorList>
            <consortium name="WormBaseParasite"/>
        </authorList>
    </citation>
    <scope>IDENTIFICATION</scope>
</reference>
<name>A0A7E4W080_PANRE</name>
<dbReference type="SUPFAM" id="SSF52540">
    <property type="entry name" value="P-loop containing nucleoside triphosphate hydrolases"/>
    <property type="match status" value="1"/>
</dbReference>
<dbReference type="WBParaSite" id="Pan_g5523.t1">
    <property type="protein sequence ID" value="Pan_g5523.t1"/>
    <property type="gene ID" value="Pan_g5523"/>
</dbReference>
<dbReference type="InterPro" id="IPR027417">
    <property type="entry name" value="P-loop_NTPase"/>
</dbReference>
<sequence length="151" mass="17201">MPADLCWLQHRARLTRVFIEDPKLTEKFNEFLTVFLMRDKPCNHGVKDTSLIEVYLDFDDSKIDKTPVRDLPADVVKCFRDVVALFHQVTNRINVEKCMNIRGTQKSLPIAAEEANIIATLGDHQILILAGDTGCGKSTQIPRFNTWDLTN</sequence>
<reference evidence="1" key="1">
    <citation type="journal article" date="2013" name="Genetics">
        <title>The draft genome and transcriptome of Panagrellus redivivus are shaped by the harsh demands of a free-living lifestyle.</title>
        <authorList>
            <person name="Srinivasan J."/>
            <person name="Dillman A.R."/>
            <person name="Macchietto M.G."/>
            <person name="Heikkinen L."/>
            <person name="Lakso M."/>
            <person name="Fracchia K.M."/>
            <person name="Antoshechkin I."/>
            <person name="Mortazavi A."/>
            <person name="Wong G."/>
            <person name="Sternberg P.W."/>
        </authorList>
    </citation>
    <scope>NUCLEOTIDE SEQUENCE [LARGE SCALE GENOMIC DNA]</scope>
    <source>
        <strain evidence="1">MT8872</strain>
    </source>
</reference>
<organism evidence="1 2">
    <name type="scientific">Panagrellus redivivus</name>
    <name type="common">Microworm</name>
    <dbReference type="NCBI Taxonomy" id="6233"/>
    <lineage>
        <taxon>Eukaryota</taxon>
        <taxon>Metazoa</taxon>
        <taxon>Ecdysozoa</taxon>
        <taxon>Nematoda</taxon>
        <taxon>Chromadorea</taxon>
        <taxon>Rhabditida</taxon>
        <taxon>Tylenchina</taxon>
        <taxon>Panagrolaimomorpha</taxon>
        <taxon>Panagrolaimoidea</taxon>
        <taxon>Panagrolaimidae</taxon>
        <taxon>Panagrellus</taxon>
    </lineage>
</organism>
<dbReference type="AlphaFoldDB" id="A0A7E4W080"/>
<keyword evidence="1" id="KW-1185">Reference proteome</keyword>
<dbReference type="Gene3D" id="3.40.50.300">
    <property type="entry name" value="P-loop containing nucleotide triphosphate hydrolases"/>
    <property type="match status" value="1"/>
</dbReference>
<evidence type="ECO:0000313" key="1">
    <source>
        <dbReference type="Proteomes" id="UP000492821"/>
    </source>
</evidence>
<accession>A0A7E4W080</accession>
<protein>
    <submittedName>
        <fullName evidence="2">AAA_6 domain-containing protein</fullName>
    </submittedName>
</protein>
<proteinExistence type="predicted"/>
<dbReference type="Proteomes" id="UP000492821">
    <property type="component" value="Unassembled WGS sequence"/>
</dbReference>
<evidence type="ECO:0000313" key="2">
    <source>
        <dbReference type="WBParaSite" id="Pan_g5523.t1"/>
    </source>
</evidence>